<dbReference type="PANTHER" id="PTHR33570:SF2">
    <property type="entry name" value="CARBOXYMUCONOLACTONE DECARBOXYLASE-LIKE DOMAIN-CONTAINING PROTEIN"/>
    <property type="match status" value="1"/>
</dbReference>
<reference evidence="2 3" key="1">
    <citation type="submission" date="2019-03" db="EMBL/GenBank/DDBJ databases">
        <title>San Antonio Military Medical Center submission to MRSN (WRAIR), pending publication.</title>
        <authorList>
            <person name="Blyth D.M."/>
            <person name="Mccarthy S.L."/>
            <person name="Schall S.E."/>
            <person name="Stam J.A."/>
            <person name="Ong A.C."/>
            <person name="Mcgann P.T."/>
        </authorList>
    </citation>
    <scope>NUCLEOTIDE SEQUENCE [LARGE SCALE GENOMIC DNA]</scope>
    <source>
        <strain evidence="2 3">MRSN571793</strain>
    </source>
</reference>
<feature type="domain" description="Carboxymuconolactone decarboxylase-like" evidence="1">
    <location>
        <begin position="150"/>
        <end position="229"/>
    </location>
</feature>
<dbReference type="GO" id="GO:0051920">
    <property type="term" value="F:peroxiredoxin activity"/>
    <property type="evidence" value="ECO:0007669"/>
    <property type="project" value="InterPro"/>
</dbReference>
<evidence type="ECO:0000313" key="3">
    <source>
        <dbReference type="Proteomes" id="UP000297861"/>
    </source>
</evidence>
<dbReference type="EMBL" id="SOML01000001">
    <property type="protein sequence ID" value="TFD99042.1"/>
    <property type="molecule type" value="Genomic_DNA"/>
</dbReference>
<dbReference type="STRING" id="1121485.GCA_000426485_00249"/>
<dbReference type="OrthoDB" id="9805123at2"/>
<comment type="caution">
    <text evidence="2">The sequence shown here is derived from an EMBL/GenBank/DDBJ whole genome shotgun (WGS) entry which is preliminary data.</text>
</comment>
<dbReference type="SUPFAM" id="SSF69118">
    <property type="entry name" value="AhpD-like"/>
    <property type="match status" value="1"/>
</dbReference>
<dbReference type="InterPro" id="IPR029032">
    <property type="entry name" value="AhpD-like"/>
</dbReference>
<protein>
    <submittedName>
        <fullName evidence="2">Carboxymuconolactone decarboxylase</fullName>
    </submittedName>
</protein>
<evidence type="ECO:0000259" key="1">
    <source>
        <dbReference type="Pfam" id="PF02627"/>
    </source>
</evidence>
<dbReference type="AlphaFoldDB" id="A0A4Y8LC61"/>
<organism evidence="2 3">
    <name type="scientific">Dysgonomonas capnocytophagoides</name>
    <dbReference type="NCBI Taxonomy" id="45254"/>
    <lineage>
        <taxon>Bacteria</taxon>
        <taxon>Pseudomonadati</taxon>
        <taxon>Bacteroidota</taxon>
        <taxon>Bacteroidia</taxon>
        <taxon>Bacteroidales</taxon>
        <taxon>Dysgonomonadaceae</taxon>
        <taxon>Dysgonomonas</taxon>
    </lineage>
</organism>
<proteinExistence type="predicted"/>
<gene>
    <name evidence="2" type="ORF">E2605_02860</name>
</gene>
<dbReference type="InterPro" id="IPR052512">
    <property type="entry name" value="4CMD/NDH-1_regulator"/>
</dbReference>
<dbReference type="Proteomes" id="UP000297861">
    <property type="component" value="Unassembled WGS sequence"/>
</dbReference>
<keyword evidence="3" id="KW-1185">Reference proteome</keyword>
<dbReference type="PANTHER" id="PTHR33570">
    <property type="entry name" value="4-CARBOXYMUCONOLACTONE DECARBOXYLASE FAMILY PROTEIN"/>
    <property type="match status" value="1"/>
</dbReference>
<name>A0A4Y8LC61_9BACT</name>
<dbReference type="InterPro" id="IPR003779">
    <property type="entry name" value="CMD-like"/>
</dbReference>
<evidence type="ECO:0000313" key="2">
    <source>
        <dbReference type="EMBL" id="TFD99042.1"/>
    </source>
</evidence>
<sequence length="243" mass="26704">MIRIFILVAFAIVFNINTNLNASNMENKLTLLQEKTVTISAFAAKGELDKLSIELNAGLDAGLTVNETKEVLVHLYAYCGFPRSLQGLLTLMDVLEQRKTKGINDNWGREATPITDNGNKYDRGKKILAEITGVPAPEGRLTTGFAGFSPEIETFLKEHLFADIFERDVLTYAQREMVTVSVLMSIGGVEPMLNSHMNISLNVGISPSQLKEMIQIIDVNIGKDEASAAQSVLSNLLGNRNMN</sequence>
<dbReference type="Pfam" id="PF02627">
    <property type="entry name" value="CMD"/>
    <property type="match status" value="1"/>
</dbReference>
<dbReference type="RefSeq" id="WP_134435425.1">
    <property type="nucleotide sequence ID" value="NZ_SOML01000001.1"/>
</dbReference>
<accession>A0A4Y8LC61</accession>
<dbReference type="Gene3D" id="1.20.1290.10">
    <property type="entry name" value="AhpD-like"/>
    <property type="match status" value="1"/>
</dbReference>